<dbReference type="EMBL" id="CAXDID020000004">
    <property type="protein sequence ID" value="CAL5973555.1"/>
    <property type="molecule type" value="Genomic_DNA"/>
</dbReference>
<dbReference type="EMBL" id="CATOUU010000531">
    <property type="protein sequence ID" value="CAI9933243.1"/>
    <property type="molecule type" value="Genomic_DNA"/>
</dbReference>
<protein>
    <submittedName>
        <fullName evidence="2">Hypothetical_protein</fullName>
    </submittedName>
</protein>
<dbReference type="AlphaFoldDB" id="A0AA86P929"/>
<evidence type="ECO:0000313" key="3">
    <source>
        <dbReference type="Proteomes" id="UP001642409"/>
    </source>
</evidence>
<gene>
    <name evidence="1" type="ORF">HINF_LOCUS20888</name>
    <name evidence="2" type="ORF">HINF_LOCUS2434</name>
</gene>
<sequence>MNKSCFHSPQTERSSYGTNYVKQLNTNTDFMQLIYCRGFAFQEKMSLNRKKLIKEMTLFPALNLESTLPLILQFQESYQPSQRQLQRQLPRSTMLVQVPNQLTSLKLIAMNLLLKPQS</sequence>
<reference evidence="1" key="1">
    <citation type="submission" date="2023-06" db="EMBL/GenBank/DDBJ databases">
        <authorList>
            <person name="Kurt Z."/>
        </authorList>
    </citation>
    <scope>NUCLEOTIDE SEQUENCE</scope>
</reference>
<reference evidence="2 3" key="2">
    <citation type="submission" date="2024-07" db="EMBL/GenBank/DDBJ databases">
        <authorList>
            <person name="Akdeniz Z."/>
        </authorList>
    </citation>
    <scope>NUCLEOTIDE SEQUENCE [LARGE SCALE GENOMIC DNA]</scope>
</reference>
<dbReference type="Proteomes" id="UP001642409">
    <property type="component" value="Unassembled WGS sequence"/>
</dbReference>
<accession>A0AA86P929</accession>
<keyword evidence="3" id="KW-1185">Reference proteome</keyword>
<organism evidence="1">
    <name type="scientific">Hexamita inflata</name>
    <dbReference type="NCBI Taxonomy" id="28002"/>
    <lineage>
        <taxon>Eukaryota</taxon>
        <taxon>Metamonada</taxon>
        <taxon>Diplomonadida</taxon>
        <taxon>Hexamitidae</taxon>
        <taxon>Hexamitinae</taxon>
        <taxon>Hexamita</taxon>
    </lineage>
</organism>
<comment type="caution">
    <text evidence="1">The sequence shown here is derived from an EMBL/GenBank/DDBJ whole genome shotgun (WGS) entry which is preliminary data.</text>
</comment>
<evidence type="ECO:0000313" key="1">
    <source>
        <dbReference type="EMBL" id="CAI9933243.1"/>
    </source>
</evidence>
<proteinExistence type="predicted"/>
<name>A0AA86P929_9EUKA</name>
<evidence type="ECO:0000313" key="2">
    <source>
        <dbReference type="EMBL" id="CAL5973555.1"/>
    </source>
</evidence>